<sequence length="267" mass="31099">MRIAFNKPVETMPLYCDSVGYDWDQPPIHRLNGYYAYHWLQTQSGSGVITIDHQSISLEPQQGILLRSRVAHEYHPTGGSPWKVSFLTFNGTLCRSLADFLKLGDYLVINQVSPELTTFIPEVLNEFNNSHPIALLDQSVQIYKFIMLLKQNNLLNNHRYQDSAITTPILKYIANHYAEPISNEKLAKVTSYSVTYQNRVFKRLYTMTPLEYLTDYRMRKAKELLLTNPTLEIREVAAKVGFHNPSHFIDQFKKFYRTTPSHFRKFI</sequence>
<dbReference type="InterPro" id="IPR018060">
    <property type="entry name" value="HTH_AraC"/>
</dbReference>
<dbReference type="InterPro" id="IPR018062">
    <property type="entry name" value="HTH_AraC-typ_CS"/>
</dbReference>
<dbReference type="GO" id="GO:0043565">
    <property type="term" value="F:sequence-specific DNA binding"/>
    <property type="evidence" value="ECO:0007669"/>
    <property type="project" value="InterPro"/>
</dbReference>
<dbReference type="PROSITE" id="PS01124">
    <property type="entry name" value="HTH_ARAC_FAMILY_2"/>
    <property type="match status" value="1"/>
</dbReference>
<dbReference type="PRINTS" id="PR00032">
    <property type="entry name" value="HTHARAC"/>
</dbReference>
<evidence type="ECO:0000313" key="6">
    <source>
        <dbReference type="Proteomes" id="UP000193009"/>
    </source>
</evidence>
<dbReference type="GO" id="GO:0008168">
    <property type="term" value="F:methyltransferase activity"/>
    <property type="evidence" value="ECO:0007669"/>
    <property type="project" value="UniProtKB-KW"/>
</dbReference>
<keyword evidence="5" id="KW-0489">Methyltransferase</keyword>
<dbReference type="InterPro" id="IPR009057">
    <property type="entry name" value="Homeodomain-like_sf"/>
</dbReference>
<evidence type="ECO:0000259" key="4">
    <source>
        <dbReference type="PROSITE" id="PS01124"/>
    </source>
</evidence>
<comment type="caution">
    <text evidence="5">The sequence shown here is derived from an EMBL/GenBank/DDBJ whole genome shotgun (WGS) entry which is preliminary data.</text>
</comment>
<dbReference type="Pfam" id="PF02311">
    <property type="entry name" value="AraC_binding"/>
    <property type="match status" value="1"/>
</dbReference>
<keyword evidence="5" id="KW-0808">Transferase</keyword>
<dbReference type="PANTHER" id="PTHR43280:SF2">
    <property type="entry name" value="HTH-TYPE TRANSCRIPTIONAL REGULATOR EXSA"/>
    <property type="match status" value="1"/>
</dbReference>
<organism evidence="5 6">
    <name type="scientific">Lentilactobacillus parabuchneri</name>
    <dbReference type="NCBI Taxonomy" id="152331"/>
    <lineage>
        <taxon>Bacteria</taxon>
        <taxon>Bacillati</taxon>
        <taxon>Bacillota</taxon>
        <taxon>Bacilli</taxon>
        <taxon>Lactobacillales</taxon>
        <taxon>Lactobacillaceae</taxon>
        <taxon>Lentilactobacillus</taxon>
    </lineage>
</organism>
<dbReference type="EMBL" id="MSBD01000056">
    <property type="protein sequence ID" value="ORN24619.1"/>
    <property type="molecule type" value="Genomic_DNA"/>
</dbReference>
<evidence type="ECO:0000256" key="2">
    <source>
        <dbReference type="ARBA" id="ARBA00023125"/>
    </source>
</evidence>
<reference evidence="5 6" key="1">
    <citation type="journal article" date="2017" name="Front. Microbiol.">
        <title>The Histidine Decarboxylase Gene Cluster of Lactobacillus parabuchneri Was Gained by Horizontal Gene Transfer and Is Mobile within the Species.</title>
        <authorList>
            <person name="Wuthrich D."/>
            <person name="Berthoud H."/>
            <person name="Wechsler D."/>
            <person name="Eugster E."/>
            <person name="Irmler S."/>
            <person name="Bruggmann R."/>
        </authorList>
    </citation>
    <scope>NUCLEOTIDE SEQUENCE [LARGE SCALE GENOMIC DNA]</scope>
    <source>
        <strain evidence="5 6">FAM23169</strain>
    </source>
</reference>
<dbReference type="SMART" id="SM00342">
    <property type="entry name" value="HTH_ARAC"/>
    <property type="match status" value="1"/>
</dbReference>
<name>A0A1X1FB74_9LACO</name>
<dbReference type="Gene3D" id="1.10.10.60">
    <property type="entry name" value="Homeodomain-like"/>
    <property type="match status" value="2"/>
</dbReference>
<evidence type="ECO:0000256" key="3">
    <source>
        <dbReference type="ARBA" id="ARBA00023163"/>
    </source>
</evidence>
<dbReference type="OrthoDB" id="185320at2"/>
<dbReference type="SUPFAM" id="SSF46689">
    <property type="entry name" value="Homeodomain-like"/>
    <property type="match status" value="2"/>
</dbReference>
<evidence type="ECO:0000313" key="5">
    <source>
        <dbReference type="EMBL" id="ORN24619.1"/>
    </source>
</evidence>
<dbReference type="GO" id="GO:0003700">
    <property type="term" value="F:DNA-binding transcription factor activity"/>
    <property type="evidence" value="ECO:0007669"/>
    <property type="project" value="InterPro"/>
</dbReference>
<keyword evidence="2" id="KW-0238">DNA-binding</keyword>
<dbReference type="Pfam" id="PF12833">
    <property type="entry name" value="HTH_18"/>
    <property type="match status" value="1"/>
</dbReference>
<dbReference type="RefSeq" id="WP_084989316.1">
    <property type="nucleotide sequence ID" value="NZ_MSAV01000067.1"/>
</dbReference>
<keyword evidence="1" id="KW-0805">Transcription regulation</keyword>
<dbReference type="GO" id="GO:0032259">
    <property type="term" value="P:methylation"/>
    <property type="evidence" value="ECO:0007669"/>
    <property type="project" value="UniProtKB-KW"/>
</dbReference>
<dbReference type="PROSITE" id="PS00041">
    <property type="entry name" value="HTH_ARAC_FAMILY_1"/>
    <property type="match status" value="1"/>
</dbReference>
<protein>
    <submittedName>
        <fullName evidence="5">Bifunctional transcriptional activator/DNA repair enzyme AdaA</fullName>
        <ecNumber evidence="5">2.1.1.-</ecNumber>
    </submittedName>
</protein>
<proteinExistence type="predicted"/>
<accession>A0A1X1FB74</accession>
<feature type="domain" description="HTH araC/xylS-type" evidence="4">
    <location>
        <begin position="167"/>
        <end position="266"/>
    </location>
</feature>
<dbReference type="InterPro" id="IPR020449">
    <property type="entry name" value="Tscrpt_reg_AraC-type_HTH"/>
</dbReference>
<keyword evidence="6" id="KW-1185">Reference proteome</keyword>
<dbReference type="SUPFAM" id="SSF51215">
    <property type="entry name" value="Regulatory protein AraC"/>
    <property type="match status" value="1"/>
</dbReference>
<dbReference type="InterPro" id="IPR037923">
    <property type="entry name" value="HTH-like"/>
</dbReference>
<dbReference type="Proteomes" id="UP000193009">
    <property type="component" value="Unassembled WGS sequence"/>
</dbReference>
<keyword evidence="3" id="KW-0804">Transcription</keyword>
<dbReference type="PANTHER" id="PTHR43280">
    <property type="entry name" value="ARAC-FAMILY TRANSCRIPTIONAL REGULATOR"/>
    <property type="match status" value="1"/>
</dbReference>
<dbReference type="InterPro" id="IPR003313">
    <property type="entry name" value="AraC-bd"/>
</dbReference>
<gene>
    <name evidence="5" type="ORF">FAM23169_02569</name>
</gene>
<evidence type="ECO:0000256" key="1">
    <source>
        <dbReference type="ARBA" id="ARBA00023015"/>
    </source>
</evidence>
<dbReference type="AlphaFoldDB" id="A0A1X1FB74"/>
<dbReference type="EC" id="2.1.1.-" evidence="5"/>